<dbReference type="RefSeq" id="WP_184172383.1">
    <property type="nucleotide sequence ID" value="NZ_BAABAG010000013.1"/>
</dbReference>
<name>A0A4Y8ZJA7_9MICC</name>
<dbReference type="Proteomes" id="UP000567246">
    <property type="component" value="Unassembled WGS sequence"/>
</dbReference>
<feature type="region of interest" description="Disordered" evidence="1">
    <location>
        <begin position="1"/>
        <end position="22"/>
    </location>
</feature>
<evidence type="ECO:0000256" key="1">
    <source>
        <dbReference type="SAM" id="MobiDB-lite"/>
    </source>
</evidence>
<evidence type="ECO:0000313" key="2">
    <source>
        <dbReference type="EMBL" id="MBB5849023.1"/>
    </source>
</evidence>
<gene>
    <name evidence="2" type="ORF">HDA33_001587</name>
</gene>
<dbReference type="EMBL" id="JACHMW010000001">
    <property type="protein sequence ID" value="MBB5849023.1"/>
    <property type="molecule type" value="Genomic_DNA"/>
</dbReference>
<proteinExistence type="predicted"/>
<accession>A0A4Y8ZJA7</accession>
<organism evidence="2 3">
    <name type="scientific">Micrococcus endophyticus</name>
    <dbReference type="NCBI Taxonomy" id="455343"/>
    <lineage>
        <taxon>Bacteria</taxon>
        <taxon>Bacillati</taxon>
        <taxon>Actinomycetota</taxon>
        <taxon>Actinomycetes</taxon>
        <taxon>Micrococcales</taxon>
        <taxon>Micrococcaceae</taxon>
        <taxon>Micrococcus</taxon>
    </lineage>
</organism>
<evidence type="ECO:0000313" key="3">
    <source>
        <dbReference type="Proteomes" id="UP000567246"/>
    </source>
</evidence>
<keyword evidence="3" id="KW-1185">Reference proteome</keyword>
<sequence length="121" mass="13328">MTMTTHADDHSTPRAPRGLKAGGKRLWKAVTEEFELGEHELSVLLQASRTVDALDELERIVIAEGVTHDSPQGVRAHPALVEARQQRVTLAKLVASLRIPLDDDQQAGRLPQQRVGIRAVK</sequence>
<comment type="caution">
    <text evidence="2">The sequence shown here is derived from an EMBL/GenBank/DDBJ whole genome shotgun (WGS) entry which is preliminary data.</text>
</comment>
<reference evidence="2 3" key="1">
    <citation type="submission" date="2020-08" db="EMBL/GenBank/DDBJ databases">
        <title>Sequencing the genomes of 1000 actinobacteria strains.</title>
        <authorList>
            <person name="Klenk H.-P."/>
        </authorList>
    </citation>
    <scope>NUCLEOTIDE SEQUENCE [LARGE SCALE GENOMIC DNA]</scope>
    <source>
        <strain evidence="2 3">DSM 17945</strain>
    </source>
</reference>
<protein>
    <submittedName>
        <fullName evidence="2">Uncharacterized protein</fullName>
    </submittedName>
</protein>
<feature type="compositionally biased region" description="Basic and acidic residues" evidence="1">
    <location>
        <begin position="1"/>
        <end position="12"/>
    </location>
</feature>
<dbReference type="AlphaFoldDB" id="A0A4Y8ZJA7"/>